<dbReference type="InterPro" id="IPR008753">
    <property type="entry name" value="Peptidase_M13_N"/>
</dbReference>
<keyword evidence="4" id="KW-0479">Metal-binding</keyword>
<dbReference type="Gene3D" id="3.40.390.10">
    <property type="entry name" value="Collagenase (Catalytic Domain)"/>
    <property type="match status" value="1"/>
</dbReference>
<dbReference type="RefSeq" id="WP_090389886.1">
    <property type="nucleotide sequence ID" value="NZ_FMZO01000004.1"/>
</dbReference>
<evidence type="ECO:0000256" key="5">
    <source>
        <dbReference type="ARBA" id="ARBA00022801"/>
    </source>
</evidence>
<keyword evidence="12" id="KW-1185">Reference proteome</keyword>
<keyword evidence="8" id="KW-0472">Membrane</keyword>
<comment type="similarity">
    <text evidence="2">Belongs to the peptidase M13 family.</text>
</comment>
<keyword evidence="5" id="KW-0378">Hydrolase</keyword>
<keyword evidence="8" id="KW-0812">Transmembrane</keyword>
<dbReference type="InterPro" id="IPR024079">
    <property type="entry name" value="MetalloPept_cat_dom_sf"/>
</dbReference>
<dbReference type="GO" id="GO:0005886">
    <property type="term" value="C:plasma membrane"/>
    <property type="evidence" value="ECO:0007669"/>
    <property type="project" value="TreeGrafter"/>
</dbReference>
<keyword evidence="6" id="KW-0862">Zinc</keyword>
<evidence type="ECO:0000259" key="9">
    <source>
        <dbReference type="Pfam" id="PF01431"/>
    </source>
</evidence>
<evidence type="ECO:0000256" key="4">
    <source>
        <dbReference type="ARBA" id="ARBA00022723"/>
    </source>
</evidence>
<dbReference type="SUPFAM" id="SSF55486">
    <property type="entry name" value="Metalloproteases ('zincins'), catalytic domain"/>
    <property type="match status" value="1"/>
</dbReference>
<feature type="domain" description="Peptidase M13 C-terminal" evidence="9">
    <location>
        <begin position="473"/>
        <end position="673"/>
    </location>
</feature>
<evidence type="ECO:0000256" key="7">
    <source>
        <dbReference type="ARBA" id="ARBA00023049"/>
    </source>
</evidence>
<dbReference type="GO" id="GO:0046872">
    <property type="term" value="F:metal ion binding"/>
    <property type="evidence" value="ECO:0007669"/>
    <property type="project" value="UniProtKB-KW"/>
</dbReference>
<reference evidence="12" key="1">
    <citation type="submission" date="2016-10" db="EMBL/GenBank/DDBJ databases">
        <authorList>
            <person name="Varghese N."/>
            <person name="Submissions S."/>
        </authorList>
    </citation>
    <scope>NUCLEOTIDE SEQUENCE [LARGE SCALE GENOMIC DNA]</scope>
    <source>
        <strain evidence="12">DSM 25811 / CCM 8410 / LMG 26954 / E90</strain>
    </source>
</reference>
<evidence type="ECO:0000256" key="8">
    <source>
        <dbReference type="SAM" id="Phobius"/>
    </source>
</evidence>
<dbReference type="PROSITE" id="PS51885">
    <property type="entry name" value="NEPRILYSIN"/>
    <property type="match status" value="1"/>
</dbReference>
<protein>
    <submittedName>
        <fullName evidence="11">Putative endopeptidase</fullName>
    </submittedName>
</protein>
<evidence type="ECO:0000256" key="3">
    <source>
        <dbReference type="ARBA" id="ARBA00022670"/>
    </source>
</evidence>
<dbReference type="PANTHER" id="PTHR11733">
    <property type="entry name" value="ZINC METALLOPROTEASE FAMILY M13 NEPRILYSIN-RELATED"/>
    <property type="match status" value="1"/>
</dbReference>
<dbReference type="PRINTS" id="PR00786">
    <property type="entry name" value="NEPRILYSIN"/>
</dbReference>
<keyword evidence="3" id="KW-0645">Protease</keyword>
<evidence type="ECO:0000313" key="12">
    <source>
        <dbReference type="Proteomes" id="UP000198757"/>
    </source>
</evidence>
<dbReference type="AlphaFoldDB" id="A0A1G6Q4E9"/>
<dbReference type="InterPro" id="IPR018497">
    <property type="entry name" value="Peptidase_M13_C"/>
</dbReference>
<dbReference type="Pfam" id="PF05649">
    <property type="entry name" value="Peptidase_M13_N"/>
    <property type="match status" value="1"/>
</dbReference>
<dbReference type="CDD" id="cd08662">
    <property type="entry name" value="M13"/>
    <property type="match status" value="1"/>
</dbReference>
<sequence>MNRFIKVGIWAAGAGLLLTTIMLLIPKKQPAVTPATKEASLKPGDDFYSYAFGIQVQNTPWGKDQVGNNFDLLQRFNVKDLKSILEKAAVNKKAPAGSVEKRVGDFYAAGMDTMTIEKLGYTPIKTDLAVIDAIKTLPELLKEINHLRTNGIAYPLYGFSAVQDPENASVIIPFLFQGGTSFAQDNYLKDNKYALEIRNRYSKYCATLFGLTGVSPQKASVNAAIIFNIEKQLAAAQLSPVEMRNINSVNNRFYLDDLSKTTPGLDWRTILSELEVKGQDSVLVSSPVFFAAVANLLKTVPLDHWKLYLKWNILKEAAPFLSHPFVKASVAVTREWLPGEIPTPRWERLSWLTDGSIGELLGQLYVKEYFAPATKAKMEELVANLRKAFEIRIKRLSWMESATRQKALAKLAAIRLKIGYPDKWENYEGLEINRGTFFKNIRAVRRWQYLFMISWLGKPANRERWETTPPTVNAYYNPIRNEIVFPAGIFRPPFFDANADDAVNYGGIGAVIGHEMTHGFDDQGAQYAADGNLKNWWTAEDEKKFKAKTKMVEAQFNKYTVQDSIHVNGKLTLGENIADLGGLSVAYEAFKMTPEGRSGQKTGGLTPDQRFFLSWAQLWKEYLSEEDLAQSILVNPHPPGRYRIIGPLVNMDAWYKAFQVKPGDKLYKKPGDRIRIW</sequence>
<dbReference type="STRING" id="1285928.SAMN04487894_104274"/>
<dbReference type="OrthoDB" id="9775677at2"/>
<organism evidence="11 12">
    <name type="scientific">Niabella drilacis (strain DSM 25811 / CCM 8410 / CCUG 62505 / LMG 26954 / E90)</name>
    <dbReference type="NCBI Taxonomy" id="1285928"/>
    <lineage>
        <taxon>Bacteria</taxon>
        <taxon>Pseudomonadati</taxon>
        <taxon>Bacteroidota</taxon>
        <taxon>Chitinophagia</taxon>
        <taxon>Chitinophagales</taxon>
        <taxon>Chitinophagaceae</taxon>
        <taxon>Niabella</taxon>
    </lineage>
</organism>
<feature type="domain" description="Peptidase M13 N-terminal" evidence="10">
    <location>
        <begin position="43"/>
        <end position="421"/>
    </location>
</feature>
<proteinExistence type="inferred from homology"/>
<keyword evidence="7" id="KW-0482">Metalloprotease</keyword>
<name>A0A1G6Q4E9_NIADE</name>
<dbReference type="InterPro" id="IPR000718">
    <property type="entry name" value="Peptidase_M13"/>
</dbReference>
<evidence type="ECO:0000256" key="1">
    <source>
        <dbReference type="ARBA" id="ARBA00001947"/>
    </source>
</evidence>
<feature type="transmembrane region" description="Helical" evidence="8">
    <location>
        <begin position="7"/>
        <end position="25"/>
    </location>
</feature>
<accession>A0A1G6Q4E9</accession>
<comment type="cofactor">
    <cofactor evidence="1">
        <name>Zn(2+)</name>
        <dbReference type="ChEBI" id="CHEBI:29105"/>
    </cofactor>
</comment>
<dbReference type="EMBL" id="FMZO01000004">
    <property type="protein sequence ID" value="SDC87209.1"/>
    <property type="molecule type" value="Genomic_DNA"/>
</dbReference>
<dbReference type="GO" id="GO:0004222">
    <property type="term" value="F:metalloendopeptidase activity"/>
    <property type="evidence" value="ECO:0007669"/>
    <property type="project" value="InterPro"/>
</dbReference>
<dbReference type="Proteomes" id="UP000198757">
    <property type="component" value="Unassembled WGS sequence"/>
</dbReference>
<gene>
    <name evidence="11" type="ORF">SAMN04487894_104274</name>
</gene>
<evidence type="ECO:0000313" key="11">
    <source>
        <dbReference type="EMBL" id="SDC87209.1"/>
    </source>
</evidence>
<evidence type="ECO:0000256" key="6">
    <source>
        <dbReference type="ARBA" id="ARBA00022833"/>
    </source>
</evidence>
<dbReference type="InterPro" id="IPR042089">
    <property type="entry name" value="Peptidase_M13_dom_2"/>
</dbReference>
<dbReference type="Gene3D" id="1.10.1380.10">
    <property type="entry name" value="Neutral endopeptidase , domain2"/>
    <property type="match status" value="1"/>
</dbReference>
<evidence type="ECO:0000259" key="10">
    <source>
        <dbReference type="Pfam" id="PF05649"/>
    </source>
</evidence>
<dbReference type="PANTHER" id="PTHR11733:SF167">
    <property type="entry name" value="FI17812P1-RELATED"/>
    <property type="match status" value="1"/>
</dbReference>
<dbReference type="GO" id="GO:0016485">
    <property type="term" value="P:protein processing"/>
    <property type="evidence" value="ECO:0007669"/>
    <property type="project" value="TreeGrafter"/>
</dbReference>
<keyword evidence="8" id="KW-1133">Transmembrane helix</keyword>
<evidence type="ECO:0000256" key="2">
    <source>
        <dbReference type="ARBA" id="ARBA00007357"/>
    </source>
</evidence>
<dbReference type="Pfam" id="PF01431">
    <property type="entry name" value="Peptidase_M13"/>
    <property type="match status" value="1"/>
</dbReference>